<dbReference type="RefSeq" id="WP_002779895.1">
    <property type="nucleotide sequence ID" value="NZ_AP019314.1"/>
</dbReference>
<dbReference type="KEGG" id="mvz:myaer102_39160"/>
<dbReference type="Proteomes" id="UP000278152">
    <property type="component" value="Chromosome"/>
</dbReference>
<evidence type="ECO:0000313" key="1">
    <source>
        <dbReference type="EMBL" id="BBH41310.1"/>
    </source>
</evidence>
<evidence type="ECO:0000313" key="2">
    <source>
        <dbReference type="Proteomes" id="UP000278152"/>
    </source>
</evidence>
<sequence>MSENEGIKTIRWSQEKNRQLQQERGLTFEMVVTAIQQGNVLEDLVHPNVTKYPNQRMMVVRIGSYAFLVPYIDSPSELFLKTIIPSRKATKKYLGLQKNND</sequence>
<accession>A0A3G9K6G0</accession>
<name>A0A3G9K6G0_MICVR</name>
<reference evidence="1 2" key="1">
    <citation type="submission" date="2018-11" db="EMBL/GenBank/DDBJ databases">
        <title>Complete genome sequence of Microcystis aeruginosa NIES-102.</title>
        <authorList>
            <person name="Yamaguchi H."/>
            <person name="Suzuki S."/>
            <person name="Kawachi M."/>
        </authorList>
    </citation>
    <scope>NUCLEOTIDE SEQUENCE [LARGE SCALE GENOMIC DNA]</scope>
    <source>
        <strain evidence="1 2">NIES-102</strain>
    </source>
</reference>
<proteinExistence type="predicted"/>
<organism evidence="1 2">
    <name type="scientific">Microcystis viridis NIES-102</name>
    <dbReference type="NCBI Taxonomy" id="213615"/>
    <lineage>
        <taxon>Bacteria</taxon>
        <taxon>Bacillati</taxon>
        <taxon>Cyanobacteriota</taxon>
        <taxon>Cyanophyceae</taxon>
        <taxon>Oscillatoriophycideae</taxon>
        <taxon>Chroococcales</taxon>
        <taxon>Microcystaceae</taxon>
        <taxon>Microcystis</taxon>
    </lineage>
</organism>
<evidence type="ECO:0008006" key="3">
    <source>
        <dbReference type="Google" id="ProtNLM"/>
    </source>
</evidence>
<protein>
    <recommendedName>
        <fullName evidence="3">Toxin</fullName>
    </recommendedName>
</protein>
<dbReference type="AlphaFoldDB" id="A0A3G9K6G0"/>
<gene>
    <name evidence="1" type="ORF">myaer102_39160</name>
</gene>
<dbReference type="EMBL" id="AP019314">
    <property type="protein sequence ID" value="BBH41310.1"/>
    <property type="molecule type" value="Genomic_DNA"/>
</dbReference>